<accession>A0A6A6S004</accession>
<gene>
    <name evidence="1" type="ORF">P280DRAFT_469532</name>
</gene>
<reference evidence="1" key="1">
    <citation type="journal article" date="2020" name="Stud. Mycol.">
        <title>101 Dothideomycetes genomes: a test case for predicting lifestyles and emergence of pathogens.</title>
        <authorList>
            <person name="Haridas S."/>
            <person name="Albert R."/>
            <person name="Binder M."/>
            <person name="Bloem J."/>
            <person name="Labutti K."/>
            <person name="Salamov A."/>
            <person name="Andreopoulos B."/>
            <person name="Baker S."/>
            <person name="Barry K."/>
            <person name="Bills G."/>
            <person name="Bluhm B."/>
            <person name="Cannon C."/>
            <person name="Castanera R."/>
            <person name="Culley D."/>
            <person name="Daum C."/>
            <person name="Ezra D."/>
            <person name="Gonzalez J."/>
            <person name="Henrissat B."/>
            <person name="Kuo A."/>
            <person name="Liang C."/>
            <person name="Lipzen A."/>
            <person name="Lutzoni F."/>
            <person name="Magnuson J."/>
            <person name="Mondo S."/>
            <person name="Nolan M."/>
            <person name="Ohm R."/>
            <person name="Pangilinan J."/>
            <person name="Park H.-J."/>
            <person name="Ramirez L."/>
            <person name="Alfaro M."/>
            <person name="Sun H."/>
            <person name="Tritt A."/>
            <person name="Yoshinaga Y."/>
            <person name="Zwiers L.-H."/>
            <person name="Turgeon B."/>
            <person name="Goodwin S."/>
            <person name="Spatafora J."/>
            <person name="Crous P."/>
            <person name="Grigoriev I."/>
        </authorList>
    </citation>
    <scope>NUCLEOTIDE SEQUENCE</scope>
    <source>
        <strain evidence="1">CBS 473.64</strain>
    </source>
</reference>
<dbReference type="Proteomes" id="UP000799753">
    <property type="component" value="Unassembled WGS sequence"/>
</dbReference>
<dbReference type="OrthoDB" id="5413827at2759"/>
<dbReference type="EMBL" id="MU006784">
    <property type="protein sequence ID" value="KAF2640835.1"/>
    <property type="molecule type" value="Genomic_DNA"/>
</dbReference>
<dbReference type="AlphaFoldDB" id="A0A6A6S004"/>
<protein>
    <recommendedName>
        <fullName evidence="3">F-box domain-containing protein</fullName>
    </recommendedName>
</protein>
<proteinExistence type="predicted"/>
<evidence type="ECO:0000313" key="1">
    <source>
        <dbReference type="EMBL" id="KAF2640835.1"/>
    </source>
</evidence>
<organism evidence="1 2">
    <name type="scientific">Massarina eburnea CBS 473.64</name>
    <dbReference type="NCBI Taxonomy" id="1395130"/>
    <lineage>
        <taxon>Eukaryota</taxon>
        <taxon>Fungi</taxon>
        <taxon>Dikarya</taxon>
        <taxon>Ascomycota</taxon>
        <taxon>Pezizomycotina</taxon>
        <taxon>Dothideomycetes</taxon>
        <taxon>Pleosporomycetidae</taxon>
        <taxon>Pleosporales</taxon>
        <taxon>Massarineae</taxon>
        <taxon>Massarinaceae</taxon>
        <taxon>Massarina</taxon>
    </lineage>
</organism>
<keyword evidence="2" id="KW-1185">Reference proteome</keyword>
<evidence type="ECO:0000313" key="2">
    <source>
        <dbReference type="Proteomes" id="UP000799753"/>
    </source>
</evidence>
<name>A0A6A6S004_9PLEO</name>
<sequence>MFSISCNNYFQNREDAQTWRDRLTGKRIVTSVPEIAAYEGWKTKDWTIWEPRIYFCKPISENLGKAIKFEVQEESRLLRLPAELRIRILEYVVPPEMISQKIESTSRRQGDARWKNTSAVIFTCRQLYSEGHTLAVESHTFPYEKFPKKTRLCAQGDWDREYHWDM</sequence>
<evidence type="ECO:0008006" key="3">
    <source>
        <dbReference type="Google" id="ProtNLM"/>
    </source>
</evidence>